<keyword evidence="2" id="KW-1185">Reference proteome</keyword>
<accession>J5UHE6</accession>
<sequence length="499" mass="56375">MLTPDELKVVPDNIVKIYQDLEDDIISDIARRLQKAGEITDTADWQMYMLGQMGNDLEEIKSKIAKTNKMSKAELDKLFINATDRSMYYENIAYKKAGKKTLSLYDSPTMMKFVAANAKKTHGDLKNLTKSLGFKSGNSFKSVARTYQDTLNYAQFQMASGAFSYQDAVRAAVRTLTESGLRVVDYESGVSNMLDVAVRRATLTGINQTVAEMTLMQMKESDSEFVEVTAHMGARPDHQTWQGKVYHVGGDKDGYPDFEEYTGYGTGAGLCGWNCRHSFFVFFPGISVRNYTDEQLKNIDPPPIEYDGKTYTYYEATQKQRQIERMIRKTKRELVALDSAGLKSDFTVKSVKLRKQKDLYVDFSKSAKLKTRNERHQVYGFNKSVSSKSSWANKKNIVDKTVDKGYNSITSINTKDDIKISGISNHLIERAVERDISVQSIQQALINPLKIGEIKENNGNYSKEYIGEQARVIINPNTGNIITVWKTSKKILKKLKGGV</sequence>
<dbReference type="PATRIC" id="fig|796941.3.peg.1169"/>
<organism evidence="1 2">
    <name type="scientific">Peptoanaerobacter stomatis</name>
    <dbReference type="NCBI Taxonomy" id="796937"/>
    <lineage>
        <taxon>Bacteria</taxon>
        <taxon>Bacillati</taxon>
        <taxon>Bacillota</taxon>
        <taxon>Clostridia</taxon>
        <taxon>Peptostreptococcales</taxon>
        <taxon>Filifactoraceae</taxon>
        <taxon>Peptoanaerobacter</taxon>
    </lineage>
</organism>
<dbReference type="GO" id="GO:0005198">
    <property type="term" value="F:structural molecule activity"/>
    <property type="evidence" value="ECO:0007669"/>
    <property type="project" value="InterPro"/>
</dbReference>
<dbReference type="InterPro" id="IPR009319">
    <property type="entry name" value="Phage_A118_VSP1"/>
</dbReference>
<dbReference type="Pfam" id="PF06152">
    <property type="entry name" value="Phage_min_cap2"/>
    <property type="match status" value="1"/>
</dbReference>
<dbReference type="EMBL" id="ALNK01000021">
    <property type="protein sequence ID" value="EJU22564.1"/>
    <property type="molecule type" value="Genomic_DNA"/>
</dbReference>
<proteinExistence type="predicted"/>
<dbReference type="AlphaFoldDB" id="J5UHE6"/>
<gene>
    <name evidence="1" type="ORF">HMPREF1143_1747</name>
</gene>
<reference evidence="1 2" key="1">
    <citation type="submission" date="2012-07" db="EMBL/GenBank/DDBJ databases">
        <authorList>
            <person name="Durkin A.S."/>
            <person name="McCorrison J."/>
            <person name="Torralba M."/>
            <person name="Gillis M."/>
            <person name="Methe B."/>
            <person name="Sutton G."/>
            <person name="Nelson K.E."/>
        </authorList>
    </citation>
    <scope>NUCLEOTIDE SEQUENCE [LARGE SCALE GENOMIC DNA]</scope>
    <source>
        <strain evidence="1 2">OBRC8</strain>
    </source>
</reference>
<dbReference type="Proteomes" id="UP000005244">
    <property type="component" value="Unassembled WGS sequence"/>
</dbReference>
<evidence type="ECO:0000313" key="2">
    <source>
        <dbReference type="Proteomes" id="UP000005244"/>
    </source>
</evidence>
<comment type="caution">
    <text evidence="1">The sequence shown here is derived from an EMBL/GenBank/DDBJ whole genome shotgun (WGS) entry which is preliminary data.</text>
</comment>
<name>J5UHE6_9FIRM</name>
<protein>
    <submittedName>
        <fullName evidence="1">Phage minor capsid protein 2</fullName>
    </submittedName>
</protein>
<dbReference type="RefSeq" id="WP_009531017.1">
    <property type="nucleotide sequence ID" value="NZ_ALNK01000021.1"/>
</dbReference>
<evidence type="ECO:0000313" key="1">
    <source>
        <dbReference type="EMBL" id="EJU22564.1"/>
    </source>
</evidence>